<accession>A0A2H0YRT8</accession>
<dbReference type="Gene3D" id="3.90.79.10">
    <property type="entry name" value="Nucleoside Triphosphate Pyrophosphohydrolase"/>
    <property type="match status" value="1"/>
</dbReference>
<dbReference type="PANTHER" id="PTHR43736:SF1">
    <property type="entry name" value="DIHYDRONEOPTERIN TRIPHOSPHATE DIPHOSPHATASE"/>
    <property type="match status" value="1"/>
</dbReference>
<gene>
    <name evidence="4" type="ORF">COT25_04650</name>
</gene>
<evidence type="ECO:0000259" key="3">
    <source>
        <dbReference type="PROSITE" id="PS51462"/>
    </source>
</evidence>
<comment type="similarity">
    <text evidence="2">Belongs to the Nudix hydrolase family.</text>
</comment>
<evidence type="ECO:0000313" key="4">
    <source>
        <dbReference type="EMBL" id="PIS41146.1"/>
    </source>
</evidence>
<keyword evidence="1 2" id="KW-0378">Hydrolase</keyword>
<dbReference type="InterPro" id="IPR015797">
    <property type="entry name" value="NUDIX_hydrolase-like_dom_sf"/>
</dbReference>
<dbReference type="AlphaFoldDB" id="A0A2H0YRT8"/>
<dbReference type="PRINTS" id="PR00502">
    <property type="entry name" value="NUDIXFAMILY"/>
</dbReference>
<proteinExistence type="inferred from homology"/>
<reference evidence="5" key="1">
    <citation type="submission" date="2017-09" db="EMBL/GenBank/DDBJ databases">
        <title>Depth-based differentiation of microbial function through sediment-hosted aquifers and enrichment of novel symbionts in the deep terrestrial subsurface.</title>
        <authorList>
            <person name="Probst A.J."/>
            <person name="Ladd B."/>
            <person name="Jarett J.K."/>
            <person name="Geller-Mcgrath D.E."/>
            <person name="Sieber C.M.K."/>
            <person name="Emerson J.B."/>
            <person name="Anantharaman K."/>
            <person name="Thomas B.C."/>
            <person name="Malmstrom R."/>
            <person name="Stieglmeier M."/>
            <person name="Klingl A."/>
            <person name="Woyke T."/>
            <person name="Ryan C.M."/>
            <person name="Banfield J.F."/>
        </authorList>
    </citation>
    <scope>NUCLEOTIDE SEQUENCE [LARGE SCALE GENOMIC DNA]</scope>
</reference>
<feature type="domain" description="Nudix hydrolase" evidence="3">
    <location>
        <begin position="3"/>
        <end position="133"/>
    </location>
</feature>
<name>A0A2H0YRT8_9BACT</name>
<dbReference type="SUPFAM" id="SSF55811">
    <property type="entry name" value="Nudix"/>
    <property type="match status" value="1"/>
</dbReference>
<dbReference type="Pfam" id="PF00293">
    <property type="entry name" value="NUDIX"/>
    <property type="match status" value="1"/>
</dbReference>
<dbReference type="InterPro" id="IPR000086">
    <property type="entry name" value="NUDIX_hydrolase_dom"/>
</dbReference>
<comment type="caution">
    <text evidence="4">The sequence shown here is derived from an EMBL/GenBank/DDBJ whole genome shotgun (WGS) entry which is preliminary data.</text>
</comment>
<evidence type="ECO:0000256" key="2">
    <source>
        <dbReference type="RuleBase" id="RU003476"/>
    </source>
</evidence>
<organism evidence="4 5">
    <name type="scientific">Candidatus Kerfeldbacteria bacterium CG08_land_8_20_14_0_20_42_7</name>
    <dbReference type="NCBI Taxonomy" id="2014245"/>
    <lineage>
        <taxon>Bacteria</taxon>
        <taxon>Candidatus Kerfeldiibacteriota</taxon>
    </lineage>
</organism>
<dbReference type="Proteomes" id="UP000228711">
    <property type="component" value="Unassembled WGS sequence"/>
</dbReference>
<dbReference type="InterPro" id="IPR020476">
    <property type="entry name" value="Nudix_hydrolase"/>
</dbReference>
<dbReference type="InterPro" id="IPR020084">
    <property type="entry name" value="NUDIX_hydrolase_CS"/>
</dbReference>
<evidence type="ECO:0000256" key="1">
    <source>
        <dbReference type="ARBA" id="ARBA00022801"/>
    </source>
</evidence>
<dbReference type="PROSITE" id="PS00893">
    <property type="entry name" value="NUDIX_BOX"/>
    <property type="match status" value="1"/>
</dbReference>
<evidence type="ECO:0000313" key="5">
    <source>
        <dbReference type="Proteomes" id="UP000228711"/>
    </source>
</evidence>
<dbReference type="PROSITE" id="PS51462">
    <property type="entry name" value="NUDIX"/>
    <property type="match status" value="1"/>
</dbReference>
<sequence length="133" mass="15268">MFYKIHGVRALIYHQDTLLILHRSASDKEDSKLWDIPGGAIEPGENPRTALKREVLEETGLDDSRCVIKDPFGLIVSDFRKGKLVILVYFCLANTTTVTLNAEHQDYRWETIPKLGEYPMGIILKEIYPQLKH</sequence>
<dbReference type="GO" id="GO:0016787">
    <property type="term" value="F:hydrolase activity"/>
    <property type="evidence" value="ECO:0007669"/>
    <property type="project" value="UniProtKB-KW"/>
</dbReference>
<dbReference type="PANTHER" id="PTHR43736">
    <property type="entry name" value="ADP-RIBOSE PYROPHOSPHATASE"/>
    <property type="match status" value="1"/>
</dbReference>
<dbReference type="EMBL" id="PEXV01000148">
    <property type="protein sequence ID" value="PIS41146.1"/>
    <property type="molecule type" value="Genomic_DNA"/>
</dbReference>
<protein>
    <recommendedName>
        <fullName evidence="3">Nudix hydrolase domain-containing protein</fullName>
    </recommendedName>
</protein>